<reference evidence="1 2" key="1">
    <citation type="journal article" date="2021" name="Elife">
        <title>Chloroplast acquisition without the gene transfer in kleptoplastic sea slugs, Plakobranchus ocellatus.</title>
        <authorList>
            <person name="Maeda T."/>
            <person name="Takahashi S."/>
            <person name="Yoshida T."/>
            <person name="Shimamura S."/>
            <person name="Takaki Y."/>
            <person name="Nagai Y."/>
            <person name="Toyoda A."/>
            <person name="Suzuki Y."/>
            <person name="Arimoto A."/>
            <person name="Ishii H."/>
            <person name="Satoh N."/>
            <person name="Nishiyama T."/>
            <person name="Hasebe M."/>
            <person name="Maruyama T."/>
            <person name="Minagawa J."/>
            <person name="Obokata J."/>
            <person name="Shigenobu S."/>
        </authorList>
    </citation>
    <scope>NUCLEOTIDE SEQUENCE [LARGE SCALE GENOMIC DNA]</scope>
</reference>
<evidence type="ECO:0000313" key="1">
    <source>
        <dbReference type="EMBL" id="GFR79992.1"/>
    </source>
</evidence>
<protein>
    <recommendedName>
        <fullName evidence="3">Reverse transcriptase zinc-binding domain-containing protein</fullName>
    </recommendedName>
</protein>
<evidence type="ECO:0000313" key="2">
    <source>
        <dbReference type="Proteomes" id="UP000762676"/>
    </source>
</evidence>
<keyword evidence="2" id="KW-1185">Reference proteome</keyword>
<proteinExistence type="predicted"/>
<dbReference type="AlphaFoldDB" id="A0AAV4G351"/>
<gene>
    <name evidence="1" type="ORF">ElyMa_000568800</name>
</gene>
<evidence type="ECO:0008006" key="3">
    <source>
        <dbReference type="Google" id="ProtNLM"/>
    </source>
</evidence>
<accession>A0AAV4G351</accession>
<dbReference type="EMBL" id="BMAT01001122">
    <property type="protein sequence ID" value="GFR79992.1"/>
    <property type="molecule type" value="Genomic_DNA"/>
</dbReference>
<sequence>MSLHCGFTYQEAKSSYKLSSHDENSISRIGPMTQSLVCTYHDQVTIFRLTSFYNKLRHHTYSSLKVGDSSGCPCGAPRQDASHIRQDCPLLEEAINWLFEF</sequence>
<organism evidence="1 2">
    <name type="scientific">Elysia marginata</name>
    <dbReference type="NCBI Taxonomy" id="1093978"/>
    <lineage>
        <taxon>Eukaryota</taxon>
        <taxon>Metazoa</taxon>
        <taxon>Spiralia</taxon>
        <taxon>Lophotrochozoa</taxon>
        <taxon>Mollusca</taxon>
        <taxon>Gastropoda</taxon>
        <taxon>Heterobranchia</taxon>
        <taxon>Euthyneura</taxon>
        <taxon>Panpulmonata</taxon>
        <taxon>Sacoglossa</taxon>
        <taxon>Placobranchoidea</taxon>
        <taxon>Plakobranchidae</taxon>
        <taxon>Elysia</taxon>
    </lineage>
</organism>
<dbReference type="Proteomes" id="UP000762676">
    <property type="component" value="Unassembled WGS sequence"/>
</dbReference>
<comment type="caution">
    <text evidence="1">The sequence shown here is derived from an EMBL/GenBank/DDBJ whole genome shotgun (WGS) entry which is preliminary data.</text>
</comment>
<name>A0AAV4G351_9GAST</name>